<proteinExistence type="predicted"/>
<reference evidence="1" key="1">
    <citation type="submission" date="2018-07" db="EMBL/GenBank/DDBJ databases">
        <authorList>
            <consortium name="GenomeTrakr network: Whole genome sequencing for foodborne pathogen traceback"/>
        </authorList>
    </citation>
    <scope>NUCLEOTIDE SEQUENCE</scope>
    <source>
        <strain evidence="1">CFSAN029940</strain>
    </source>
</reference>
<dbReference type="Pfam" id="PF05534">
    <property type="entry name" value="HicB"/>
    <property type="match status" value="1"/>
</dbReference>
<dbReference type="InterPro" id="IPR010985">
    <property type="entry name" value="Ribbon_hlx_hlx"/>
</dbReference>
<dbReference type="GO" id="GO:0006355">
    <property type="term" value="P:regulation of DNA-templated transcription"/>
    <property type="evidence" value="ECO:0007669"/>
    <property type="project" value="InterPro"/>
</dbReference>
<protein>
    <submittedName>
        <fullName evidence="1">Toxin-antitoxin system HicB family antitoxin</fullName>
    </submittedName>
</protein>
<accession>A0A5U4DPK5</accession>
<dbReference type="InterPro" id="IPR013321">
    <property type="entry name" value="Arc_rbn_hlx_hlx"/>
</dbReference>
<dbReference type="EMBL" id="AAGMQK010000009">
    <property type="protein sequence ID" value="EBP6927562.1"/>
    <property type="molecule type" value="Genomic_DNA"/>
</dbReference>
<gene>
    <name evidence="1" type="ORF">ACY70_15750</name>
</gene>
<name>A0A5U4DPK5_SALER</name>
<dbReference type="SUPFAM" id="SSF47598">
    <property type="entry name" value="Ribbon-helix-helix"/>
    <property type="match status" value="1"/>
</dbReference>
<organism evidence="1">
    <name type="scientific">Salmonella enterica</name>
    <name type="common">Salmonella choleraesuis</name>
    <dbReference type="NCBI Taxonomy" id="28901"/>
    <lineage>
        <taxon>Bacteria</taxon>
        <taxon>Pseudomonadati</taxon>
        <taxon>Pseudomonadota</taxon>
        <taxon>Gammaproteobacteria</taxon>
        <taxon>Enterobacterales</taxon>
        <taxon>Enterobacteriaceae</taxon>
        <taxon>Salmonella</taxon>
    </lineage>
</organism>
<dbReference type="Gene3D" id="1.10.1220.10">
    <property type="entry name" value="Met repressor-like"/>
    <property type="match status" value="1"/>
</dbReference>
<sequence>MKIDKTLKGSGKSPVFSVRVTPELKEQLEEAARREGVSLGNWLKELGRRELKRQGIDPKG</sequence>
<comment type="caution">
    <text evidence="1">The sequence shown here is derived from an EMBL/GenBank/DDBJ whole genome shotgun (WGS) entry which is preliminary data.</text>
</comment>
<dbReference type="GO" id="GO:0043565">
    <property type="term" value="F:sequence-specific DNA binding"/>
    <property type="evidence" value="ECO:0007669"/>
    <property type="project" value="UniProtKB-ARBA"/>
</dbReference>
<dbReference type="AlphaFoldDB" id="A0A5U4DPK5"/>
<evidence type="ECO:0000313" key="1">
    <source>
        <dbReference type="EMBL" id="EBP6927562.1"/>
    </source>
</evidence>
<dbReference type="InterPro" id="IPR008651">
    <property type="entry name" value="Uncharacterised_HicB"/>
</dbReference>